<evidence type="ECO:0000256" key="3">
    <source>
        <dbReference type="ARBA" id="ARBA00022475"/>
    </source>
</evidence>
<evidence type="ECO:0000256" key="12">
    <source>
        <dbReference type="ARBA" id="ARBA00040743"/>
    </source>
</evidence>
<name>A0ABY4X4G7_9SPHN</name>
<dbReference type="Proteomes" id="UP001056937">
    <property type="component" value="Chromosome 1"/>
</dbReference>
<dbReference type="GO" id="GO:0016853">
    <property type="term" value="F:isomerase activity"/>
    <property type="evidence" value="ECO:0007669"/>
    <property type="project" value="UniProtKB-KW"/>
</dbReference>
<protein>
    <recommendedName>
        <fullName evidence="2">Parvulin-like PPIase</fullName>
    </recommendedName>
    <alternativeName>
        <fullName evidence="9">Peptidyl-prolyl cis-trans isomerase plp</fullName>
    </alternativeName>
    <alternativeName>
        <fullName evidence="12">Periplasmic chaperone PpiD</fullName>
    </alternativeName>
    <alternativeName>
        <fullName evidence="13">Periplasmic folding chaperone</fullName>
    </alternativeName>
    <alternativeName>
        <fullName evidence="10">Rotamase plp</fullName>
    </alternativeName>
</protein>
<dbReference type="SUPFAM" id="SSF54534">
    <property type="entry name" value="FKBP-like"/>
    <property type="match status" value="1"/>
</dbReference>
<dbReference type="InterPro" id="IPR046357">
    <property type="entry name" value="PPIase_dom_sf"/>
</dbReference>
<dbReference type="InterPro" id="IPR052029">
    <property type="entry name" value="PpiD_chaperone"/>
</dbReference>
<organism evidence="16 17">
    <name type="scientific">Sphingomonas morindae</name>
    <dbReference type="NCBI Taxonomy" id="1541170"/>
    <lineage>
        <taxon>Bacteria</taxon>
        <taxon>Pseudomonadati</taxon>
        <taxon>Pseudomonadota</taxon>
        <taxon>Alphaproteobacteria</taxon>
        <taxon>Sphingomonadales</taxon>
        <taxon>Sphingomonadaceae</taxon>
        <taxon>Sphingomonas</taxon>
    </lineage>
</organism>
<evidence type="ECO:0000256" key="14">
    <source>
        <dbReference type="PROSITE-ProRule" id="PRU00278"/>
    </source>
</evidence>
<dbReference type="Pfam" id="PF13624">
    <property type="entry name" value="SurA_N_3"/>
    <property type="match status" value="1"/>
</dbReference>
<keyword evidence="4" id="KW-0997">Cell inner membrane</keyword>
<feature type="domain" description="PpiC" evidence="15">
    <location>
        <begin position="253"/>
        <end position="362"/>
    </location>
</feature>
<gene>
    <name evidence="16" type="ORF">LHA26_10645</name>
</gene>
<evidence type="ECO:0000313" key="16">
    <source>
        <dbReference type="EMBL" id="USI71779.1"/>
    </source>
</evidence>
<reference evidence="16" key="1">
    <citation type="journal article" date="2022" name="Toxins">
        <title>Genomic Analysis of Sphingopyxis sp. USTB-05 for Biodegrading Cyanobacterial Hepatotoxins.</title>
        <authorList>
            <person name="Liu C."/>
            <person name="Xu Q."/>
            <person name="Zhao Z."/>
            <person name="Zhang H."/>
            <person name="Liu X."/>
            <person name="Yin C."/>
            <person name="Liu Y."/>
            <person name="Yan H."/>
        </authorList>
    </citation>
    <scope>NUCLEOTIDE SEQUENCE</scope>
    <source>
        <strain evidence="16">NBD5</strain>
    </source>
</reference>
<dbReference type="Gene3D" id="1.10.4030.10">
    <property type="entry name" value="Porin chaperone SurA, peptide-binding domain"/>
    <property type="match status" value="1"/>
</dbReference>
<evidence type="ECO:0000256" key="13">
    <source>
        <dbReference type="ARBA" id="ARBA00042775"/>
    </source>
</evidence>
<evidence type="ECO:0000256" key="2">
    <source>
        <dbReference type="ARBA" id="ARBA00018370"/>
    </source>
</evidence>
<evidence type="ECO:0000256" key="6">
    <source>
        <dbReference type="ARBA" id="ARBA00022989"/>
    </source>
</evidence>
<evidence type="ECO:0000256" key="9">
    <source>
        <dbReference type="ARBA" id="ARBA00030642"/>
    </source>
</evidence>
<evidence type="ECO:0000256" key="1">
    <source>
        <dbReference type="ARBA" id="ARBA00004382"/>
    </source>
</evidence>
<evidence type="ECO:0000256" key="11">
    <source>
        <dbReference type="ARBA" id="ARBA00038408"/>
    </source>
</evidence>
<evidence type="ECO:0000313" key="17">
    <source>
        <dbReference type="Proteomes" id="UP001056937"/>
    </source>
</evidence>
<dbReference type="InterPro" id="IPR000297">
    <property type="entry name" value="PPIase_PpiC"/>
</dbReference>
<evidence type="ECO:0000256" key="4">
    <source>
        <dbReference type="ARBA" id="ARBA00022519"/>
    </source>
</evidence>
<dbReference type="EMBL" id="CP084930">
    <property type="protein sequence ID" value="USI71779.1"/>
    <property type="molecule type" value="Genomic_DNA"/>
</dbReference>
<dbReference type="InterPro" id="IPR027304">
    <property type="entry name" value="Trigger_fact/SurA_dom_sf"/>
</dbReference>
<evidence type="ECO:0000259" key="15">
    <source>
        <dbReference type="PROSITE" id="PS50198"/>
    </source>
</evidence>
<accession>A0ABY4X4G7</accession>
<dbReference type="PROSITE" id="PS50198">
    <property type="entry name" value="PPIC_PPIASE_2"/>
    <property type="match status" value="1"/>
</dbReference>
<sequence>MIAFFRRTLASKLALGLLALIMLAFIVTGVFTHELPGASALTEPSGDVLAKVGDRTITVPEMEERVRRQYAQIAQQQPGVELTQFVAGGGFDATVDQTISATALEAYGRKIGLAASARQVDGQIAGISAFQGPTGKFDQAVFRAALAQQHIAEPALRRDIAGDLIRQMLYLPASGAVTLPDGLVRPYAALLVEQRQGTIGLVPAAAMKDGKAPSDAELQSFYKAHLAAYSLPERRVLRYALIGRDQVAAAATPSEAEIRKVYDSKPDQYGARETRTLSQVVLDSQAKADAFAASVKGGKSFAEAAKALGFAAGDIAVGKKTKAQFAAQSSPAVADAAFAAASGGITAPARSALGWHVVKVDAIEKVAATPYAVARPQIAGDLAKSKQDAALAKLINGTQDALDQGTGFADLAARNHLTVVETKPLTAAGLAPDQPGYTPPAELQPLLRPGFQAATDGSASIETIQPGERYALLAVARVLRSAPLPFAQVKARVAADFTALRASERAKAIAEALLAKVKAGTPMAAAFKAAPVPLPPPHDGAGRRIDLAQARMQVPASLKALFTMAAGTAQLVPAEGGQGWYIVQLAKIVPADPKLLAPLVAGSRGDLVGAAGDEYVQQLATAAAKAVGVKRNEAAILALKARMLGATPATAP</sequence>
<comment type="similarity">
    <text evidence="11">Belongs to the PpiD chaperone family.</text>
</comment>
<keyword evidence="14" id="KW-0697">Rotamase</keyword>
<keyword evidence="17" id="KW-1185">Reference proteome</keyword>
<keyword evidence="7" id="KW-0472">Membrane</keyword>
<keyword evidence="14 16" id="KW-0413">Isomerase</keyword>
<evidence type="ECO:0000256" key="7">
    <source>
        <dbReference type="ARBA" id="ARBA00023136"/>
    </source>
</evidence>
<comment type="subcellular location">
    <subcellularLocation>
        <location evidence="1">Cell inner membrane</location>
        <topology evidence="1">Single-pass type II membrane protein</topology>
        <orientation evidence="1">Periplasmic side</orientation>
    </subcellularLocation>
</comment>
<keyword evidence="8" id="KW-0143">Chaperone</keyword>
<dbReference type="SUPFAM" id="SSF109998">
    <property type="entry name" value="Triger factor/SurA peptide-binding domain-like"/>
    <property type="match status" value="1"/>
</dbReference>
<dbReference type="PANTHER" id="PTHR47529">
    <property type="entry name" value="PEPTIDYL-PROLYL CIS-TRANS ISOMERASE D"/>
    <property type="match status" value="1"/>
</dbReference>
<keyword evidence="5" id="KW-0812">Transmembrane</keyword>
<evidence type="ECO:0000256" key="10">
    <source>
        <dbReference type="ARBA" id="ARBA00031484"/>
    </source>
</evidence>
<keyword evidence="3" id="KW-1003">Cell membrane</keyword>
<evidence type="ECO:0000256" key="5">
    <source>
        <dbReference type="ARBA" id="ARBA00022692"/>
    </source>
</evidence>
<dbReference type="Pfam" id="PF13145">
    <property type="entry name" value="Rotamase_2"/>
    <property type="match status" value="1"/>
</dbReference>
<proteinExistence type="inferred from homology"/>
<dbReference type="PANTHER" id="PTHR47529:SF1">
    <property type="entry name" value="PERIPLASMIC CHAPERONE PPID"/>
    <property type="match status" value="1"/>
</dbReference>
<keyword evidence="6" id="KW-1133">Transmembrane helix</keyword>
<dbReference type="RefSeq" id="WP_252165593.1">
    <property type="nucleotide sequence ID" value="NZ_CP084930.1"/>
</dbReference>
<dbReference type="Gene3D" id="3.10.50.40">
    <property type="match status" value="1"/>
</dbReference>
<evidence type="ECO:0000256" key="8">
    <source>
        <dbReference type="ARBA" id="ARBA00023186"/>
    </source>
</evidence>